<dbReference type="CDD" id="cd03349">
    <property type="entry name" value="LbH_XAT"/>
    <property type="match status" value="1"/>
</dbReference>
<keyword evidence="6" id="KW-1185">Reference proteome</keyword>
<dbReference type="Proteomes" id="UP000199399">
    <property type="component" value="Unassembled WGS sequence"/>
</dbReference>
<dbReference type="SUPFAM" id="SSF51161">
    <property type="entry name" value="Trimeric LpxA-like enzymes"/>
    <property type="match status" value="1"/>
</dbReference>
<proteinExistence type="inferred from homology"/>
<dbReference type="PANTHER" id="PTHR43300:SF11">
    <property type="entry name" value="ACETYLTRANSFERASE RV3034C-RELATED"/>
    <property type="match status" value="1"/>
</dbReference>
<dbReference type="RefSeq" id="WP_093738043.1">
    <property type="nucleotide sequence ID" value="NZ_FNBP01000001.1"/>
</dbReference>
<dbReference type="PROSITE" id="PS00101">
    <property type="entry name" value="HEXAPEP_TRANSFERASES"/>
    <property type="match status" value="1"/>
</dbReference>
<reference evidence="6" key="1">
    <citation type="submission" date="2016-10" db="EMBL/GenBank/DDBJ databases">
        <authorList>
            <person name="Varghese N."/>
            <person name="Submissions S."/>
        </authorList>
    </citation>
    <scope>NUCLEOTIDE SEQUENCE [LARGE SCALE GENOMIC DNA]</scope>
    <source>
        <strain evidence="6">DSM 16477</strain>
    </source>
</reference>
<dbReference type="Pfam" id="PF00132">
    <property type="entry name" value="Hexapep"/>
    <property type="match status" value="1"/>
</dbReference>
<comment type="similarity">
    <text evidence="1">Belongs to the transferase hexapeptide repeat family.</text>
</comment>
<evidence type="ECO:0000256" key="4">
    <source>
        <dbReference type="ARBA" id="ARBA00023315"/>
    </source>
</evidence>
<evidence type="ECO:0000256" key="3">
    <source>
        <dbReference type="ARBA" id="ARBA00022737"/>
    </source>
</evidence>
<dbReference type="InterPro" id="IPR018357">
    <property type="entry name" value="Hexapep_transf_CS"/>
</dbReference>
<gene>
    <name evidence="5" type="ORF">SAMN04489759_10169</name>
</gene>
<dbReference type="GO" id="GO:0016746">
    <property type="term" value="F:acyltransferase activity"/>
    <property type="evidence" value="ECO:0007669"/>
    <property type="project" value="UniProtKB-KW"/>
</dbReference>
<name>A0A1G7HC75_9RHOB</name>
<protein>
    <submittedName>
        <fullName evidence="5">Virginiamycin A acetyltransferase</fullName>
    </submittedName>
</protein>
<evidence type="ECO:0000256" key="1">
    <source>
        <dbReference type="ARBA" id="ARBA00007274"/>
    </source>
</evidence>
<keyword evidence="3" id="KW-0677">Repeat</keyword>
<organism evidence="5 6">
    <name type="scientific">Sulfitobacter delicatus</name>
    <dbReference type="NCBI Taxonomy" id="218672"/>
    <lineage>
        <taxon>Bacteria</taxon>
        <taxon>Pseudomonadati</taxon>
        <taxon>Pseudomonadota</taxon>
        <taxon>Alphaproteobacteria</taxon>
        <taxon>Rhodobacterales</taxon>
        <taxon>Roseobacteraceae</taxon>
        <taxon>Sulfitobacter</taxon>
    </lineage>
</organism>
<dbReference type="InterPro" id="IPR011004">
    <property type="entry name" value="Trimer_LpxA-like_sf"/>
</dbReference>
<dbReference type="Gene3D" id="2.160.10.10">
    <property type="entry name" value="Hexapeptide repeat proteins"/>
    <property type="match status" value="1"/>
</dbReference>
<dbReference type="InterPro" id="IPR001451">
    <property type="entry name" value="Hexapep"/>
</dbReference>
<evidence type="ECO:0000256" key="2">
    <source>
        <dbReference type="ARBA" id="ARBA00022679"/>
    </source>
</evidence>
<sequence length="220" mass="23338">MPVSNFPAPNTRFPITLPDGSPHLGTVFLSAVLDHPRISVGAYSYASAFDPPKDWAARLAPYLFDFSPECLIIGKFCQIADGTQFITASANHRHDGISSFPFAVFGGGDRTGRPSLPKPGADTIVGNDVWIGQGTRILPGAEIGDGVIIGAGAVVGGRVPPYSIVVGNPGRVTRRRFSDDAIARLLEIAWWDWPIDHILEHEAAICGGDIAALEKAKPAG</sequence>
<keyword evidence="4" id="KW-0012">Acyltransferase</keyword>
<dbReference type="STRING" id="218672.SAMN04489759_10169"/>
<dbReference type="InterPro" id="IPR050179">
    <property type="entry name" value="Trans_hexapeptide_repeat"/>
</dbReference>
<evidence type="ECO:0000313" key="6">
    <source>
        <dbReference type="Proteomes" id="UP000199399"/>
    </source>
</evidence>
<dbReference type="PANTHER" id="PTHR43300">
    <property type="entry name" value="ACETYLTRANSFERASE"/>
    <property type="match status" value="1"/>
</dbReference>
<evidence type="ECO:0000313" key="5">
    <source>
        <dbReference type="EMBL" id="SDE97961.1"/>
    </source>
</evidence>
<keyword evidence="2 5" id="KW-0808">Transferase</keyword>
<dbReference type="OrthoDB" id="9815592at2"/>
<accession>A0A1G7HC75</accession>
<dbReference type="AlphaFoldDB" id="A0A1G7HC75"/>
<dbReference type="EMBL" id="FNBP01000001">
    <property type="protein sequence ID" value="SDE97961.1"/>
    <property type="molecule type" value="Genomic_DNA"/>
</dbReference>